<keyword evidence="2" id="KW-0677">Repeat</keyword>
<evidence type="ECO:0000256" key="1">
    <source>
        <dbReference type="ARBA" id="ARBA00022614"/>
    </source>
</evidence>
<dbReference type="SUPFAM" id="SSF49899">
    <property type="entry name" value="Concanavalin A-like lectins/glucanases"/>
    <property type="match status" value="1"/>
</dbReference>
<dbReference type="Gene3D" id="3.80.10.10">
    <property type="entry name" value="Ribonuclease Inhibitor"/>
    <property type="match status" value="1"/>
</dbReference>
<sequence>MLFILDGLDECRISLDFSRTRVLTDPTESAPVSVLLVTSSERNQAARSLTQMYIHFLVVQAKVRHIKYEQGSGADLQWTPETRDMVLSLAKLAFKQLEKGNLIFYERDLRECGLNAAAASVYSGVFTQIFREEPGLYQDKVYCFIHLSVQEFMAALHVHHIFFSSGKNLLESSQSSESPGLVKKIKEDMREGYQYGRSPAGWSAMAFLLLSSDSDLEEFDLTKYQRSSTALVGLLPVIKASTKAILSGCDLSRDICGRLVSVLNSSSLTHLDLSNNDLQDSGVEELCVGLRRSSCRLLTLSLNTCSLSQRICGSLVSVLRSSSLTELDLSNNDLQDFGVEVLCPGLRSATCRLHTLKLSGCLVSETGGASLVSALSSAHSQLKELDLRYNHPGSSAKLLIDLQKNPHCPLQTLRLDPAGERWMMPSLRNRHFLLYCECSMQKETLAGETSLIKTKQDESSCLGSDSCEFSLDLCPTHKYLLLSEDKLTVSREDRLKDEVDSYSEDSYDSYHSHQAYKDSSIDKLEVLSSTGLSGRCYWEVIYNGIVEIAVSHSPPGSTGESSRFGDDDQSWSLHISYDQFWSLRDRFCVRHNKTDQWSSNVDLSDSVGVFLDSEAGALSFYEVGPDGKLLHFHTISSPFTEPLYAAFRLLEPGSSVSVVSRAPPGGHLS</sequence>
<protein>
    <recommendedName>
        <fullName evidence="5">B30.2/SPRY domain-containing protein</fullName>
    </recommendedName>
</protein>
<dbReference type="InterPro" id="IPR032675">
    <property type="entry name" value="LRR_dom_sf"/>
</dbReference>
<dbReference type="Proteomes" id="UP001460270">
    <property type="component" value="Unassembled WGS sequence"/>
</dbReference>
<keyword evidence="3" id="KW-0547">Nucleotide-binding</keyword>
<evidence type="ECO:0000259" key="5">
    <source>
        <dbReference type="PROSITE" id="PS50188"/>
    </source>
</evidence>
<feature type="domain" description="B30.2/SPRY" evidence="5">
    <location>
        <begin position="449"/>
        <end position="665"/>
    </location>
</feature>
<dbReference type="InterPro" id="IPR003877">
    <property type="entry name" value="SPRY_dom"/>
</dbReference>
<gene>
    <name evidence="6" type="ORF">WMY93_022370</name>
</gene>
<evidence type="ECO:0000313" key="7">
    <source>
        <dbReference type="Proteomes" id="UP001460270"/>
    </source>
</evidence>
<dbReference type="SMART" id="SM00449">
    <property type="entry name" value="SPRY"/>
    <property type="match status" value="1"/>
</dbReference>
<dbReference type="AlphaFoldDB" id="A0AAW0N7Y6"/>
<dbReference type="InterPro" id="IPR043136">
    <property type="entry name" value="B30.2/SPRY_sf"/>
</dbReference>
<dbReference type="EMBL" id="JBBPFD010000016">
    <property type="protein sequence ID" value="KAK7893218.1"/>
    <property type="molecule type" value="Genomic_DNA"/>
</dbReference>
<dbReference type="SUPFAM" id="SSF52047">
    <property type="entry name" value="RNI-like"/>
    <property type="match status" value="1"/>
</dbReference>
<dbReference type="PROSITE" id="PS51450">
    <property type="entry name" value="LRR"/>
    <property type="match status" value="2"/>
</dbReference>
<dbReference type="InterPro" id="IPR051261">
    <property type="entry name" value="NLR"/>
</dbReference>
<keyword evidence="1" id="KW-0433">Leucine-rich repeat</keyword>
<accession>A0AAW0N7Y6</accession>
<evidence type="ECO:0000256" key="3">
    <source>
        <dbReference type="ARBA" id="ARBA00022741"/>
    </source>
</evidence>
<dbReference type="InterPro" id="IPR001611">
    <property type="entry name" value="Leu-rich_rpt"/>
</dbReference>
<keyword evidence="7" id="KW-1185">Reference proteome</keyword>
<dbReference type="InterPro" id="IPR041075">
    <property type="entry name" value="NOD1/2_WH"/>
</dbReference>
<comment type="caution">
    <text evidence="6">The sequence shown here is derived from an EMBL/GenBank/DDBJ whole genome shotgun (WGS) entry which is preliminary data.</text>
</comment>
<dbReference type="InterPro" id="IPR001870">
    <property type="entry name" value="B30.2/SPRY"/>
</dbReference>
<reference evidence="7" key="1">
    <citation type="submission" date="2024-04" db="EMBL/GenBank/DDBJ databases">
        <title>Salinicola lusitanus LLJ914,a marine bacterium isolated from the Okinawa Trough.</title>
        <authorList>
            <person name="Li J."/>
        </authorList>
    </citation>
    <scope>NUCLEOTIDE SEQUENCE [LARGE SCALE GENOMIC DNA]</scope>
</reference>
<evidence type="ECO:0000256" key="2">
    <source>
        <dbReference type="ARBA" id="ARBA00022737"/>
    </source>
</evidence>
<dbReference type="PANTHER" id="PTHR24106">
    <property type="entry name" value="NACHT, LRR AND CARD DOMAINS-CONTAINING"/>
    <property type="match status" value="1"/>
</dbReference>
<organism evidence="6 7">
    <name type="scientific">Mugilogobius chulae</name>
    <name type="common">yellowstripe goby</name>
    <dbReference type="NCBI Taxonomy" id="88201"/>
    <lineage>
        <taxon>Eukaryota</taxon>
        <taxon>Metazoa</taxon>
        <taxon>Chordata</taxon>
        <taxon>Craniata</taxon>
        <taxon>Vertebrata</taxon>
        <taxon>Euteleostomi</taxon>
        <taxon>Actinopterygii</taxon>
        <taxon>Neopterygii</taxon>
        <taxon>Teleostei</taxon>
        <taxon>Neoteleostei</taxon>
        <taxon>Acanthomorphata</taxon>
        <taxon>Gobiaria</taxon>
        <taxon>Gobiiformes</taxon>
        <taxon>Gobioidei</taxon>
        <taxon>Gobiidae</taxon>
        <taxon>Gobionellinae</taxon>
        <taxon>Mugilogobius</taxon>
    </lineage>
</organism>
<evidence type="ECO:0000313" key="6">
    <source>
        <dbReference type="EMBL" id="KAK7893218.1"/>
    </source>
</evidence>
<name>A0AAW0N7Y6_9GOBI</name>
<dbReference type="Pfam" id="PF17779">
    <property type="entry name" value="WHD_NOD2"/>
    <property type="match status" value="1"/>
</dbReference>
<evidence type="ECO:0000256" key="4">
    <source>
        <dbReference type="ARBA" id="ARBA00022840"/>
    </source>
</evidence>
<dbReference type="Gene3D" id="2.60.120.920">
    <property type="match status" value="1"/>
</dbReference>
<dbReference type="SMART" id="SM00368">
    <property type="entry name" value="LRR_RI"/>
    <property type="match status" value="4"/>
</dbReference>
<dbReference type="GO" id="GO:0005524">
    <property type="term" value="F:ATP binding"/>
    <property type="evidence" value="ECO:0007669"/>
    <property type="project" value="UniProtKB-KW"/>
</dbReference>
<dbReference type="Pfam" id="PF13516">
    <property type="entry name" value="LRR_6"/>
    <property type="match status" value="2"/>
</dbReference>
<dbReference type="Pfam" id="PF00622">
    <property type="entry name" value="SPRY"/>
    <property type="match status" value="1"/>
</dbReference>
<dbReference type="PROSITE" id="PS50188">
    <property type="entry name" value="B302_SPRY"/>
    <property type="match status" value="1"/>
</dbReference>
<dbReference type="InterPro" id="IPR013320">
    <property type="entry name" value="ConA-like_dom_sf"/>
</dbReference>
<keyword evidence="4" id="KW-0067">ATP-binding</keyword>
<proteinExistence type="predicted"/>